<keyword evidence="7" id="KW-0812">Transmembrane</keyword>
<dbReference type="PROSITE" id="PS50109">
    <property type="entry name" value="HIS_KIN"/>
    <property type="match status" value="1"/>
</dbReference>
<feature type="transmembrane region" description="Helical" evidence="7">
    <location>
        <begin position="293"/>
        <end position="311"/>
    </location>
</feature>
<dbReference type="Pfam" id="PF02518">
    <property type="entry name" value="HATPase_c"/>
    <property type="match status" value="1"/>
</dbReference>
<protein>
    <recommendedName>
        <fullName evidence="2">histidine kinase</fullName>
        <ecNumber evidence="2">2.7.13.3</ecNumber>
    </recommendedName>
</protein>
<keyword evidence="4" id="KW-0808">Transferase</keyword>
<dbReference type="Proteomes" id="UP000824366">
    <property type="component" value="Chromosome"/>
</dbReference>
<dbReference type="PANTHER" id="PTHR45453">
    <property type="entry name" value="PHOSPHATE REGULON SENSOR PROTEIN PHOR"/>
    <property type="match status" value="1"/>
</dbReference>
<organism evidence="10 11">
    <name type="scientific">Rhodoferax lithotrophicus</name>
    <dbReference type="NCBI Taxonomy" id="2798804"/>
    <lineage>
        <taxon>Bacteria</taxon>
        <taxon>Pseudomonadati</taxon>
        <taxon>Pseudomonadota</taxon>
        <taxon>Betaproteobacteria</taxon>
        <taxon>Burkholderiales</taxon>
        <taxon>Comamonadaceae</taxon>
        <taxon>Rhodoferax</taxon>
    </lineage>
</organism>
<evidence type="ECO:0000256" key="5">
    <source>
        <dbReference type="ARBA" id="ARBA00022777"/>
    </source>
</evidence>
<sequence length="648" mass="72702">MKANKTRPIVIRWRHALRILLAALLAGFASLSWAGDHIVERAFLEDPSGNLTLAQAQLPTQVWTPFKRGLGKGYTTSAIWFRLRIDPGADPNVAPSQRPREHLAGTEQLILRIRPAMLDEITLFDPLDPSAQPRVSGDRAPWRAEEYHSLNFNFVIPRGHVPRTLWLRLKTTSASLFFVEAYDQGELNTIDRRNELAHSGLLAFLMMFLIWGLTHWAVGRDRLVGAYVVEQMVGIGLTLATTGYLHLFGSHWMAPGWVDQITNFFILAYAAAMVWFDYQLLRDYRPPKWGLRLLQLALCLFPCLVLLLWLGEVSLALRVNSAIFLLTPLLALWLVLKFKPSTEDLGDPAPVVSKYVLAAVFAVFSALYSVPSLVSLGIINRPNFFIFIVQLHGLFTGMAMLVVLQVRAHRMEMRRLKILADLSLASQQAQQERQRRLEQSRFMTMLTHELKTPLSIIRLVLGSKSPTPMLLTHAKSAVYDMNNVIERCHQAGQLADGQFKVENTAIDLRDELTQLIRNCPHPECVHLNIQADVVLQTDAKLLRIVLSNLLDNAVKYSQGGSVIDILIAPDAINTGTGVTISVQNVPGSAGWPDAAKVFQKYYRSPHAHHQSGSGLGLYLVHSMAQLLGGELCYAPDETFVRFRLWLPL</sequence>
<feature type="transmembrane region" description="Helical" evidence="7">
    <location>
        <begin position="196"/>
        <end position="214"/>
    </location>
</feature>
<feature type="transmembrane region" description="Helical" evidence="7">
    <location>
        <begin position="317"/>
        <end position="336"/>
    </location>
</feature>
<evidence type="ECO:0000259" key="9">
    <source>
        <dbReference type="PROSITE" id="PS50109"/>
    </source>
</evidence>
<evidence type="ECO:0000256" key="8">
    <source>
        <dbReference type="SAM" id="SignalP"/>
    </source>
</evidence>
<name>A0ABM7MJR2_9BURK</name>
<feature type="domain" description="Histidine kinase" evidence="9">
    <location>
        <begin position="445"/>
        <end position="648"/>
    </location>
</feature>
<feature type="transmembrane region" description="Helical" evidence="7">
    <location>
        <begin position="226"/>
        <end position="249"/>
    </location>
</feature>
<keyword evidence="7" id="KW-1133">Transmembrane helix</keyword>
<feature type="signal peptide" evidence="8">
    <location>
        <begin position="1"/>
        <end position="34"/>
    </location>
</feature>
<evidence type="ECO:0000256" key="4">
    <source>
        <dbReference type="ARBA" id="ARBA00022679"/>
    </source>
</evidence>
<accession>A0ABM7MJR2</accession>
<dbReference type="SUPFAM" id="SSF55874">
    <property type="entry name" value="ATPase domain of HSP90 chaperone/DNA topoisomerase II/histidine kinase"/>
    <property type="match status" value="1"/>
</dbReference>
<feature type="transmembrane region" description="Helical" evidence="7">
    <location>
        <begin position="384"/>
        <end position="406"/>
    </location>
</feature>
<dbReference type="InterPro" id="IPR036890">
    <property type="entry name" value="HATPase_C_sf"/>
</dbReference>
<evidence type="ECO:0000256" key="7">
    <source>
        <dbReference type="SAM" id="Phobius"/>
    </source>
</evidence>
<dbReference type="SUPFAM" id="SSF47384">
    <property type="entry name" value="Homodimeric domain of signal transducing histidine kinase"/>
    <property type="match status" value="1"/>
</dbReference>
<evidence type="ECO:0000313" key="10">
    <source>
        <dbReference type="EMBL" id="BCO26446.1"/>
    </source>
</evidence>
<gene>
    <name evidence="10" type="ORF">MIZ03_1328</name>
</gene>
<dbReference type="InterPro" id="IPR003661">
    <property type="entry name" value="HisK_dim/P_dom"/>
</dbReference>
<feature type="chain" id="PRO_5047276466" description="histidine kinase" evidence="8">
    <location>
        <begin position="35"/>
        <end position="648"/>
    </location>
</feature>
<feature type="transmembrane region" description="Helical" evidence="7">
    <location>
        <begin position="261"/>
        <end position="281"/>
    </location>
</feature>
<dbReference type="CDD" id="cd00082">
    <property type="entry name" value="HisKA"/>
    <property type="match status" value="1"/>
</dbReference>
<keyword evidence="6" id="KW-0902">Two-component regulatory system</keyword>
<dbReference type="InterPro" id="IPR005467">
    <property type="entry name" value="His_kinase_dom"/>
</dbReference>
<dbReference type="InterPro" id="IPR036097">
    <property type="entry name" value="HisK_dim/P_sf"/>
</dbReference>
<keyword evidence="3" id="KW-0597">Phosphoprotein</keyword>
<feature type="transmembrane region" description="Helical" evidence="7">
    <location>
        <begin position="356"/>
        <end position="378"/>
    </location>
</feature>
<keyword evidence="11" id="KW-1185">Reference proteome</keyword>
<dbReference type="Gene3D" id="2.60.40.2380">
    <property type="match status" value="1"/>
</dbReference>
<dbReference type="PANTHER" id="PTHR45453:SF1">
    <property type="entry name" value="PHOSPHATE REGULON SENSOR PROTEIN PHOR"/>
    <property type="match status" value="1"/>
</dbReference>
<dbReference type="SMART" id="SM00387">
    <property type="entry name" value="HATPase_c"/>
    <property type="match status" value="1"/>
</dbReference>
<evidence type="ECO:0000256" key="3">
    <source>
        <dbReference type="ARBA" id="ARBA00022553"/>
    </source>
</evidence>
<reference evidence="10 11" key="1">
    <citation type="journal article" date="2021" name="Microbiol. Spectr.">
        <title>A Single Bacterium Capable of Oxidation and Reduction of Iron at Circumneutral pH.</title>
        <authorList>
            <person name="Kato S."/>
            <person name="Ohkuma M."/>
        </authorList>
    </citation>
    <scope>NUCLEOTIDE SEQUENCE [LARGE SCALE GENOMIC DNA]</scope>
    <source>
        <strain evidence="10 11">MIZ03</strain>
    </source>
</reference>
<keyword evidence="5" id="KW-0418">Kinase</keyword>
<dbReference type="InterPro" id="IPR003594">
    <property type="entry name" value="HATPase_dom"/>
</dbReference>
<evidence type="ECO:0000256" key="2">
    <source>
        <dbReference type="ARBA" id="ARBA00012438"/>
    </source>
</evidence>
<dbReference type="InterPro" id="IPR011622">
    <property type="entry name" value="7TMR_DISM_rcpt_extracell_dom2"/>
</dbReference>
<evidence type="ECO:0000256" key="6">
    <source>
        <dbReference type="ARBA" id="ARBA00023012"/>
    </source>
</evidence>
<keyword evidence="8" id="KW-0732">Signal</keyword>
<dbReference type="Pfam" id="PF07696">
    <property type="entry name" value="7TMR-DISMED2"/>
    <property type="match status" value="1"/>
</dbReference>
<dbReference type="Gene3D" id="3.30.565.10">
    <property type="entry name" value="Histidine kinase-like ATPase, C-terminal domain"/>
    <property type="match status" value="1"/>
</dbReference>
<comment type="catalytic activity">
    <reaction evidence="1">
        <text>ATP + protein L-histidine = ADP + protein N-phospho-L-histidine.</text>
        <dbReference type="EC" id="2.7.13.3"/>
    </reaction>
</comment>
<evidence type="ECO:0000256" key="1">
    <source>
        <dbReference type="ARBA" id="ARBA00000085"/>
    </source>
</evidence>
<dbReference type="InterPro" id="IPR050351">
    <property type="entry name" value="BphY/WalK/GraS-like"/>
</dbReference>
<keyword evidence="7" id="KW-0472">Membrane</keyword>
<dbReference type="EMBL" id="AP024238">
    <property type="protein sequence ID" value="BCO26446.1"/>
    <property type="molecule type" value="Genomic_DNA"/>
</dbReference>
<proteinExistence type="predicted"/>
<dbReference type="EC" id="2.7.13.3" evidence="2"/>
<evidence type="ECO:0000313" key="11">
    <source>
        <dbReference type="Proteomes" id="UP000824366"/>
    </source>
</evidence>